<evidence type="ECO:0000256" key="2">
    <source>
        <dbReference type="ARBA" id="ARBA00022729"/>
    </source>
</evidence>
<reference evidence="9" key="1">
    <citation type="submission" date="2022-12" db="EMBL/GenBank/DDBJ databases">
        <authorList>
            <person name="Petersen C."/>
        </authorList>
    </citation>
    <scope>NUCLEOTIDE SEQUENCE</scope>
    <source>
        <strain evidence="9">IBT 17660</strain>
    </source>
</reference>
<sequence>MLNPLCLFLFSLAAQGHASRGHSLDPRADFNTIGNNSLFLQWRPTFHFLAPAGHMNDPCGPMYDQKTDSYHLFYQSFPNHVNGGNGSWGHAVSQDLITWQDTHGWSNREAIALQPGPYHEVDWVGAWTGGAVPVSLDGRSNGNLTIFYTCVSKFPVGYTEPEPVGAEKQCIATSSDGGATWQKYSGNPIMDLPPAGWNITGWRDPYVREIPELDAILGVDVPQYYMVLGSGIKGVGPRIPLYSANATDLTQWKFLGALFELPENYSSTGDASVSGSFGFNIEVAGFFPLREEKVNGGDGQTTHFAIHVGTEGGVTDLHTNPHWTMFALGSVYRRSNGSAEMSLSATGPLDWGNFYAANSFWDPKYDRQVIWGWSDESFEMPVGAYRPQGYQGSLSLPRELFVKKASGLLPPSSGIQNDPAHWERTGNGSYTVTTLGTRPLSDVVTAIQGSAKSFGSLNVRGTHRLRNIASDHFHLHAAFQSFPSSGEVGFIVRESPNKEEFTKVTWTPSNSSVAISRLHSSLNPDFASITEYGHFEPYRIASPFNKTEAIVVDIFVDGSLLEVFINDRFALTTRAYPFRADALGISLFSTGGPTLFENVTVYTDMLDVWPDRPANSSSPLDYDPYYETHITFPNPYAPEGAELYMGW</sequence>
<dbReference type="PANTHER" id="PTHR42800">
    <property type="entry name" value="EXOINULINASE INUD (AFU_ORTHOLOGUE AFUA_5G00480)"/>
    <property type="match status" value="1"/>
</dbReference>
<evidence type="ECO:0000256" key="3">
    <source>
        <dbReference type="ARBA" id="ARBA00022801"/>
    </source>
</evidence>
<evidence type="ECO:0000256" key="1">
    <source>
        <dbReference type="ARBA" id="ARBA00009902"/>
    </source>
</evidence>
<evidence type="ECO:0000313" key="10">
    <source>
        <dbReference type="Proteomes" id="UP001147760"/>
    </source>
</evidence>
<gene>
    <name evidence="9" type="ORF">N7530_009250</name>
</gene>
<dbReference type="AlphaFoldDB" id="A0A9X0BI03"/>
<dbReference type="InterPro" id="IPR023296">
    <property type="entry name" value="Glyco_hydro_beta-prop_sf"/>
</dbReference>
<dbReference type="Pfam" id="PF00251">
    <property type="entry name" value="Glyco_hydro_32N"/>
    <property type="match status" value="1"/>
</dbReference>
<dbReference type="EMBL" id="JAPWDO010000006">
    <property type="protein sequence ID" value="KAJ5465463.1"/>
    <property type="molecule type" value="Genomic_DNA"/>
</dbReference>
<reference evidence="9" key="2">
    <citation type="journal article" date="2023" name="IMA Fungus">
        <title>Comparative genomic study of the Penicillium genus elucidates a diverse pangenome and 15 lateral gene transfer events.</title>
        <authorList>
            <person name="Petersen C."/>
            <person name="Sorensen T."/>
            <person name="Nielsen M.R."/>
            <person name="Sondergaard T.E."/>
            <person name="Sorensen J.L."/>
            <person name="Fitzpatrick D.A."/>
            <person name="Frisvad J.C."/>
            <person name="Nielsen K.L."/>
        </authorList>
    </citation>
    <scope>NUCLEOTIDE SEQUENCE</scope>
    <source>
        <strain evidence="9">IBT 17660</strain>
    </source>
</reference>
<comment type="similarity">
    <text evidence="1 5">Belongs to the glycosyl hydrolase 32 family.</text>
</comment>
<organism evidence="9 10">
    <name type="scientific">Penicillium desertorum</name>
    <dbReference type="NCBI Taxonomy" id="1303715"/>
    <lineage>
        <taxon>Eukaryota</taxon>
        <taxon>Fungi</taxon>
        <taxon>Dikarya</taxon>
        <taxon>Ascomycota</taxon>
        <taxon>Pezizomycotina</taxon>
        <taxon>Eurotiomycetes</taxon>
        <taxon>Eurotiomycetidae</taxon>
        <taxon>Eurotiales</taxon>
        <taxon>Aspergillaceae</taxon>
        <taxon>Penicillium</taxon>
    </lineage>
</organism>
<feature type="domain" description="Glycosyl hydrolase family 32 N-terminal" evidence="7">
    <location>
        <begin position="47"/>
        <end position="404"/>
    </location>
</feature>
<keyword evidence="10" id="KW-1185">Reference proteome</keyword>
<evidence type="ECO:0000256" key="6">
    <source>
        <dbReference type="SAM" id="SignalP"/>
    </source>
</evidence>
<dbReference type="SMART" id="SM00640">
    <property type="entry name" value="Glyco_32"/>
    <property type="match status" value="1"/>
</dbReference>
<dbReference type="SUPFAM" id="SSF49899">
    <property type="entry name" value="Concanavalin A-like lectins/glucanases"/>
    <property type="match status" value="1"/>
</dbReference>
<comment type="caution">
    <text evidence="9">The sequence shown here is derived from an EMBL/GenBank/DDBJ whole genome shotgun (WGS) entry which is preliminary data.</text>
</comment>
<name>A0A9X0BI03_9EURO</name>
<feature type="domain" description="Glycosyl hydrolase family 32 C-terminal" evidence="8">
    <location>
        <begin position="455"/>
        <end position="602"/>
    </location>
</feature>
<dbReference type="InterPro" id="IPR013189">
    <property type="entry name" value="Glyco_hydro_32_C"/>
</dbReference>
<feature type="chain" id="PRO_5040821141" evidence="6">
    <location>
        <begin position="19"/>
        <end position="647"/>
    </location>
</feature>
<dbReference type="GO" id="GO:0005737">
    <property type="term" value="C:cytoplasm"/>
    <property type="evidence" value="ECO:0007669"/>
    <property type="project" value="TreeGrafter"/>
</dbReference>
<evidence type="ECO:0000259" key="7">
    <source>
        <dbReference type="Pfam" id="PF00251"/>
    </source>
</evidence>
<dbReference type="OrthoDB" id="202537at2759"/>
<protein>
    <submittedName>
        <fullName evidence="9">Glycoside hydrolase family 32 protein</fullName>
    </submittedName>
</protein>
<proteinExistence type="inferred from homology"/>
<evidence type="ECO:0000313" key="9">
    <source>
        <dbReference type="EMBL" id="KAJ5465463.1"/>
    </source>
</evidence>
<dbReference type="Gene3D" id="2.115.10.20">
    <property type="entry name" value="Glycosyl hydrolase domain, family 43"/>
    <property type="match status" value="1"/>
</dbReference>
<keyword evidence="3 5" id="KW-0378">Hydrolase</keyword>
<dbReference type="Gene3D" id="2.60.120.560">
    <property type="entry name" value="Exo-inulinase, domain 1"/>
    <property type="match status" value="1"/>
</dbReference>
<dbReference type="InterPro" id="IPR001362">
    <property type="entry name" value="Glyco_hydro_32"/>
</dbReference>
<dbReference type="Pfam" id="PF08244">
    <property type="entry name" value="Glyco_hydro_32C"/>
    <property type="match status" value="1"/>
</dbReference>
<keyword evidence="4 5" id="KW-0326">Glycosidase</keyword>
<dbReference type="CDD" id="cd18621">
    <property type="entry name" value="GH32_XdINV-like"/>
    <property type="match status" value="1"/>
</dbReference>
<evidence type="ECO:0000256" key="4">
    <source>
        <dbReference type="ARBA" id="ARBA00023295"/>
    </source>
</evidence>
<dbReference type="Proteomes" id="UP001147760">
    <property type="component" value="Unassembled WGS sequence"/>
</dbReference>
<dbReference type="GO" id="GO:0005987">
    <property type="term" value="P:sucrose catabolic process"/>
    <property type="evidence" value="ECO:0007669"/>
    <property type="project" value="TreeGrafter"/>
</dbReference>
<evidence type="ECO:0000259" key="8">
    <source>
        <dbReference type="Pfam" id="PF08244"/>
    </source>
</evidence>
<dbReference type="GO" id="GO:0004575">
    <property type="term" value="F:sucrose alpha-glucosidase activity"/>
    <property type="evidence" value="ECO:0007669"/>
    <property type="project" value="TreeGrafter"/>
</dbReference>
<evidence type="ECO:0000256" key="5">
    <source>
        <dbReference type="RuleBase" id="RU362110"/>
    </source>
</evidence>
<dbReference type="InterPro" id="IPR013148">
    <property type="entry name" value="Glyco_hydro_32_N"/>
</dbReference>
<dbReference type="PANTHER" id="PTHR42800:SF3">
    <property type="entry name" value="GLYCOSYL HYDROLASE FAMILY 32 N-TERMINAL DOMAIN-CONTAINING PROTEIN"/>
    <property type="match status" value="1"/>
</dbReference>
<accession>A0A9X0BI03</accession>
<keyword evidence="2 6" id="KW-0732">Signal</keyword>
<feature type="signal peptide" evidence="6">
    <location>
        <begin position="1"/>
        <end position="18"/>
    </location>
</feature>
<dbReference type="InterPro" id="IPR013320">
    <property type="entry name" value="ConA-like_dom_sf"/>
</dbReference>
<dbReference type="SUPFAM" id="SSF75005">
    <property type="entry name" value="Arabinanase/levansucrase/invertase"/>
    <property type="match status" value="1"/>
</dbReference>